<evidence type="ECO:0000313" key="2">
    <source>
        <dbReference type="EMBL" id="SDR04243.1"/>
    </source>
</evidence>
<dbReference type="InterPro" id="IPR013108">
    <property type="entry name" value="Amidohydro_3"/>
</dbReference>
<dbReference type="InterPro" id="IPR011059">
    <property type="entry name" value="Metal-dep_hydrolase_composite"/>
</dbReference>
<accession>A0A1H1FT36</accession>
<keyword evidence="3" id="KW-1185">Reference proteome</keyword>
<dbReference type="Gene3D" id="3.20.20.140">
    <property type="entry name" value="Metal-dependent hydrolases"/>
    <property type="match status" value="1"/>
</dbReference>
<dbReference type="OrthoDB" id="9031471at2"/>
<dbReference type="PANTHER" id="PTHR22642">
    <property type="entry name" value="IMIDAZOLONEPROPIONASE"/>
    <property type="match status" value="1"/>
</dbReference>
<evidence type="ECO:0000313" key="3">
    <source>
        <dbReference type="Proteomes" id="UP000199570"/>
    </source>
</evidence>
<dbReference type="InterPro" id="IPR033932">
    <property type="entry name" value="YtcJ-like"/>
</dbReference>
<dbReference type="InterPro" id="IPR006311">
    <property type="entry name" value="TAT_signal"/>
</dbReference>
<proteinExistence type="predicted"/>
<dbReference type="AlphaFoldDB" id="A0A1H1FT36"/>
<dbReference type="EMBL" id="FNKJ01000003">
    <property type="protein sequence ID" value="SDR04243.1"/>
    <property type="molecule type" value="Genomic_DNA"/>
</dbReference>
<dbReference type="SUPFAM" id="SSF51556">
    <property type="entry name" value="Metallo-dependent hydrolases"/>
    <property type="match status" value="1"/>
</dbReference>
<organism evidence="2 3">
    <name type="scientific">Pseudomonas moorei</name>
    <dbReference type="NCBI Taxonomy" id="395599"/>
    <lineage>
        <taxon>Bacteria</taxon>
        <taxon>Pseudomonadati</taxon>
        <taxon>Pseudomonadota</taxon>
        <taxon>Gammaproteobacteria</taxon>
        <taxon>Pseudomonadales</taxon>
        <taxon>Pseudomonadaceae</taxon>
        <taxon>Pseudomonas</taxon>
    </lineage>
</organism>
<dbReference type="InterPro" id="IPR032466">
    <property type="entry name" value="Metal_Hydrolase"/>
</dbReference>
<dbReference type="CDD" id="cd01300">
    <property type="entry name" value="YtcJ_like"/>
    <property type="match status" value="1"/>
</dbReference>
<evidence type="ECO:0000259" key="1">
    <source>
        <dbReference type="Pfam" id="PF07969"/>
    </source>
</evidence>
<dbReference type="PROSITE" id="PS51318">
    <property type="entry name" value="TAT"/>
    <property type="match status" value="1"/>
</dbReference>
<dbReference type="Proteomes" id="UP000199570">
    <property type="component" value="Unassembled WGS sequence"/>
</dbReference>
<feature type="domain" description="Amidohydrolase 3" evidence="1">
    <location>
        <begin position="90"/>
        <end position="572"/>
    </location>
</feature>
<sequence length="652" mass="71752">MSPPEEHDGVNRRSVLQGLSAGAAGARISPLSAGSKTMPDTPADLILYNGRLHTVDRKKPQASAVAIKDGRFVVVGSDAQAMALQGPATQVVDLHGRTVIPGLNDSHLHLIRGGLNYNLELRWEGVPSLVDALRMLKDQADRTPTPQWVRVVGGWSEFQFAEKRLPTLEELNKAAPDTPVFVLHLYDRALLNRAALKVVGYTRDTPNPPGGEIQRDANGDPTGMLIARPNAMILYSTLAKGPKLPLEYQVNSTRQFMRELNRLGVTSVIDAGGGYQNYPDDYQVIQQLAKAQQLTVRIAYNLFTQKPKEELTDFKHWTSTSQYGQGDDFLRHNGAGEMLVFSAADFEDFLEPRPDLPSSMEQDLEPVVRHLVEQRWPFRLHATYNESISRMLDVFEKVNRDIPFAGLPWFFDHAETITPRNIERVKALGGGIAIQDRMAFQGEYFVDRYGAKAAEHTPPIARMLAEGLPVGAGTDATRVSSYNPWTSLYWLVSGRTVGGLALQPQGLSRDTALELFTHGSAWFSSEQGKKGQIKVGQLADLIALSADYFHIEDDGIKGIEAVLTIVDGKIVYGSVEFEKLGPPPIPVVPEWSPVAKVPGHWKPLAPLTAQVHQCVGACAVHAHSHERARLSTAPVSDFRGFWGAFGCSCFAF</sequence>
<dbReference type="Gene3D" id="3.10.310.70">
    <property type="match status" value="1"/>
</dbReference>
<dbReference type="Pfam" id="PF07969">
    <property type="entry name" value="Amidohydro_3"/>
    <property type="match status" value="1"/>
</dbReference>
<name>A0A1H1FT36_9PSED</name>
<gene>
    <name evidence="2" type="ORF">SAMN04490195_2893</name>
</gene>
<dbReference type="SUPFAM" id="SSF51338">
    <property type="entry name" value="Composite domain of metallo-dependent hydrolases"/>
    <property type="match status" value="1"/>
</dbReference>
<dbReference type="Gene3D" id="2.30.40.10">
    <property type="entry name" value="Urease, subunit C, domain 1"/>
    <property type="match status" value="1"/>
</dbReference>
<dbReference type="PANTHER" id="PTHR22642:SF21">
    <property type="entry name" value="PERIPLASMIC PROTEIN"/>
    <property type="match status" value="1"/>
</dbReference>
<dbReference type="GO" id="GO:0016810">
    <property type="term" value="F:hydrolase activity, acting on carbon-nitrogen (but not peptide) bonds"/>
    <property type="evidence" value="ECO:0007669"/>
    <property type="project" value="InterPro"/>
</dbReference>
<reference evidence="3" key="1">
    <citation type="submission" date="2016-10" db="EMBL/GenBank/DDBJ databases">
        <authorList>
            <person name="Varghese N."/>
            <person name="Submissions S."/>
        </authorList>
    </citation>
    <scope>NUCLEOTIDE SEQUENCE [LARGE SCALE GENOMIC DNA]</scope>
    <source>
        <strain evidence="3">BS3775</strain>
    </source>
</reference>
<protein>
    <recommendedName>
        <fullName evidence="1">Amidohydrolase 3 domain-containing protein</fullName>
    </recommendedName>
</protein>